<protein>
    <submittedName>
        <fullName evidence="3">Uncharacterized protein</fullName>
    </submittedName>
</protein>
<organism evidence="3 4">
    <name type="scientific">Desmophyllum pertusum</name>
    <dbReference type="NCBI Taxonomy" id="174260"/>
    <lineage>
        <taxon>Eukaryota</taxon>
        <taxon>Metazoa</taxon>
        <taxon>Cnidaria</taxon>
        <taxon>Anthozoa</taxon>
        <taxon>Hexacorallia</taxon>
        <taxon>Scleractinia</taxon>
        <taxon>Caryophylliina</taxon>
        <taxon>Caryophylliidae</taxon>
        <taxon>Desmophyllum</taxon>
    </lineage>
</organism>
<reference evidence="3" key="1">
    <citation type="submission" date="2023-01" db="EMBL/GenBank/DDBJ databases">
        <title>Genome assembly of the deep-sea coral Lophelia pertusa.</title>
        <authorList>
            <person name="Herrera S."/>
            <person name="Cordes E."/>
        </authorList>
    </citation>
    <scope>NUCLEOTIDE SEQUENCE</scope>
    <source>
        <strain evidence="3">USNM1676648</strain>
        <tissue evidence="3">Polyp</tissue>
    </source>
</reference>
<proteinExistence type="predicted"/>
<sequence length="123" mass="14867">MPIKMKNFMKILLVLFVLSMTKAKPVPGDEELSFERNWNDEEWENDESDWDEKEWENDEGDWGDDEDWDEEDDEGNGTSQKTRRIGTRKMTTRNGTSQKTRRIGTRKRRKMTPQRRRTRLRKL</sequence>
<feature type="signal peptide" evidence="2">
    <location>
        <begin position="1"/>
        <end position="23"/>
    </location>
</feature>
<keyword evidence="4" id="KW-1185">Reference proteome</keyword>
<keyword evidence="2" id="KW-0732">Signal</keyword>
<name>A0A9X0D254_9CNID</name>
<dbReference type="EMBL" id="MU825887">
    <property type="protein sequence ID" value="KAJ7384417.1"/>
    <property type="molecule type" value="Genomic_DNA"/>
</dbReference>
<evidence type="ECO:0000256" key="1">
    <source>
        <dbReference type="SAM" id="MobiDB-lite"/>
    </source>
</evidence>
<feature type="compositionally biased region" description="Basic residues" evidence="1">
    <location>
        <begin position="81"/>
        <end position="91"/>
    </location>
</feature>
<dbReference type="Proteomes" id="UP001163046">
    <property type="component" value="Unassembled WGS sequence"/>
</dbReference>
<evidence type="ECO:0000313" key="3">
    <source>
        <dbReference type="EMBL" id="KAJ7384417.1"/>
    </source>
</evidence>
<gene>
    <name evidence="3" type="ORF">OS493_021829</name>
</gene>
<feature type="compositionally biased region" description="Acidic residues" evidence="1">
    <location>
        <begin position="40"/>
        <end position="75"/>
    </location>
</feature>
<feature type="chain" id="PRO_5040778704" evidence="2">
    <location>
        <begin position="24"/>
        <end position="123"/>
    </location>
</feature>
<evidence type="ECO:0000256" key="2">
    <source>
        <dbReference type="SAM" id="SignalP"/>
    </source>
</evidence>
<comment type="caution">
    <text evidence="3">The sequence shown here is derived from an EMBL/GenBank/DDBJ whole genome shotgun (WGS) entry which is preliminary data.</text>
</comment>
<evidence type="ECO:0000313" key="4">
    <source>
        <dbReference type="Proteomes" id="UP001163046"/>
    </source>
</evidence>
<accession>A0A9X0D254</accession>
<feature type="compositionally biased region" description="Basic residues" evidence="1">
    <location>
        <begin position="99"/>
        <end position="123"/>
    </location>
</feature>
<dbReference type="AlphaFoldDB" id="A0A9X0D254"/>
<feature type="region of interest" description="Disordered" evidence="1">
    <location>
        <begin position="25"/>
        <end position="123"/>
    </location>
</feature>